<evidence type="ECO:0000313" key="4">
    <source>
        <dbReference type="Proteomes" id="UP000001542"/>
    </source>
</evidence>
<name>A2E3B9_TRIV3</name>
<dbReference type="Pfam" id="PF00023">
    <property type="entry name" value="Ank"/>
    <property type="match status" value="1"/>
</dbReference>
<dbReference type="InterPro" id="IPR002110">
    <property type="entry name" value="Ankyrin_rpt"/>
</dbReference>
<evidence type="ECO:0000313" key="3">
    <source>
        <dbReference type="EMBL" id="EAY12810.1"/>
    </source>
</evidence>
<evidence type="ECO:0000256" key="2">
    <source>
        <dbReference type="SAM" id="MobiDB-lite"/>
    </source>
</evidence>
<dbReference type="SMART" id="SM00248">
    <property type="entry name" value="ANK"/>
    <property type="match status" value="1"/>
</dbReference>
<proteinExistence type="predicted"/>
<dbReference type="InParanoid" id="A2E3B9"/>
<feature type="region of interest" description="Disordered" evidence="2">
    <location>
        <begin position="53"/>
        <end position="73"/>
    </location>
</feature>
<dbReference type="InterPro" id="IPR036770">
    <property type="entry name" value="Ankyrin_rpt-contain_sf"/>
</dbReference>
<reference evidence="3" key="2">
    <citation type="journal article" date="2007" name="Science">
        <title>Draft genome sequence of the sexually transmitted pathogen Trichomonas vaginalis.</title>
        <authorList>
            <person name="Carlton J.M."/>
            <person name="Hirt R.P."/>
            <person name="Silva J.C."/>
            <person name="Delcher A.L."/>
            <person name="Schatz M."/>
            <person name="Zhao Q."/>
            <person name="Wortman J.R."/>
            <person name="Bidwell S.L."/>
            <person name="Alsmark U.C.M."/>
            <person name="Besteiro S."/>
            <person name="Sicheritz-Ponten T."/>
            <person name="Noel C.J."/>
            <person name="Dacks J.B."/>
            <person name="Foster P.G."/>
            <person name="Simillion C."/>
            <person name="Van de Peer Y."/>
            <person name="Miranda-Saavedra D."/>
            <person name="Barton G.J."/>
            <person name="Westrop G.D."/>
            <person name="Mueller S."/>
            <person name="Dessi D."/>
            <person name="Fiori P.L."/>
            <person name="Ren Q."/>
            <person name="Paulsen I."/>
            <person name="Zhang H."/>
            <person name="Bastida-Corcuera F.D."/>
            <person name="Simoes-Barbosa A."/>
            <person name="Brown M.T."/>
            <person name="Hayes R.D."/>
            <person name="Mukherjee M."/>
            <person name="Okumura C.Y."/>
            <person name="Schneider R."/>
            <person name="Smith A.J."/>
            <person name="Vanacova S."/>
            <person name="Villalvazo M."/>
            <person name="Haas B.J."/>
            <person name="Pertea M."/>
            <person name="Feldblyum T.V."/>
            <person name="Utterback T.R."/>
            <person name="Shu C.L."/>
            <person name="Osoegawa K."/>
            <person name="de Jong P.J."/>
            <person name="Hrdy I."/>
            <person name="Horvathova L."/>
            <person name="Zubacova Z."/>
            <person name="Dolezal P."/>
            <person name="Malik S.B."/>
            <person name="Logsdon J.M. Jr."/>
            <person name="Henze K."/>
            <person name="Gupta A."/>
            <person name="Wang C.C."/>
            <person name="Dunne R.L."/>
            <person name="Upcroft J.A."/>
            <person name="Upcroft P."/>
            <person name="White O."/>
            <person name="Salzberg S.L."/>
            <person name="Tang P."/>
            <person name="Chiu C.-H."/>
            <person name="Lee Y.-S."/>
            <person name="Embley T.M."/>
            <person name="Coombs G.H."/>
            <person name="Mottram J.C."/>
            <person name="Tachezy J."/>
            <person name="Fraser-Liggett C.M."/>
            <person name="Johnson P.J."/>
        </authorList>
    </citation>
    <scope>NUCLEOTIDE SEQUENCE [LARGE SCALE GENOMIC DNA]</scope>
    <source>
        <strain evidence="3">G3</strain>
    </source>
</reference>
<dbReference type="Proteomes" id="UP000001542">
    <property type="component" value="Unassembled WGS sequence"/>
</dbReference>
<dbReference type="OrthoDB" id="416222at2759"/>
<reference evidence="3" key="1">
    <citation type="submission" date="2006-10" db="EMBL/GenBank/DDBJ databases">
        <authorList>
            <person name="Amadeo P."/>
            <person name="Zhao Q."/>
            <person name="Wortman J."/>
            <person name="Fraser-Liggett C."/>
            <person name="Carlton J."/>
        </authorList>
    </citation>
    <scope>NUCLEOTIDE SEQUENCE</scope>
    <source>
        <strain evidence="3">G3</strain>
    </source>
</reference>
<dbReference type="KEGG" id="tva:75680967"/>
<dbReference type="SMR" id="A2E3B9"/>
<dbReference type="VEuPathDB" id="TrichDB:TVAG_221630"/>
<dbReference type="RefSeq" id="XP_001325033.1">
    <property type="nucleotide sequence ID" value="XM_001324998.1"/>
</dbReference>
<accession>A2E3B9</accession>
<dbReference type="SUPFAM" id="SSF48403">
    <property type="entry name" value="Ankyrin repeat"/>
    <property type="match status" value="1"/>
</dbReference>
<dbReference type="PROSITE" id="PS50088">
    <property type="entry name" value="ANK_REPEAT"/>
    <property type="match status" value="1"/>
</dbReference>
<gene>
    <name evidence="3" type="ORF">TVAG_221630</name>
</gene>
<dbReference type="Gene3D" id="1.25.40.20">
    <property type="entry name" value="Ankyrin repeat-containing domain"/>
    <property type="match status" value="1"/>
</dbReference>
<sequence>MGVTPLHIATRKGYNAIVADLLRAGANPDVLDLLGQKAIVYANPKTKAVFDFELKQNTPEEEEKDEEEEPDDE</sequence>
<protein>
    <submittedName>
        <fullName evidence="3">Uncharacterized protein</fullName>
    </submittedName>
</protein>
<dbReference type="AlphaFoldDB" id="A2E3B9"/>
<feature type="repeat" description="ANK" evidence="1">
    <location>
        <begin position="1"/>
        <end position="33"/>
    </location>
</feature>
<dbReference type="VEuPathDB" id="TrichDB:TVAGG3_0970110"/>
<dbReference type="EMBL" id="DS113295">
    <property type="protein sequence ID" value="EAY12810.1"/>
    <property type="molecule type" value="Genomic_DNA"/>
</dbReference>
<organism evidence="3 4">
    <name type="scientific">Trichomonas vaginalis (strain ATCC PRA-98 / G3)</name>
    <dbReference type="NCBI Taxonomy" id="412133"/>
    <lineage>
        <taxon>Eukaryota</taxon>
        <taxon>Metamonada</taxon>
        <taxon>Parabasalia</taxon>
        <taxon>Trichomonadida</taxon>
        <taxon>Trichomonadidae</taxon>
        <taxon>Trichomonas</taxon>
    </lineage>
</organism>
<keyword evidence="1" id="KW-0040">ANK repeat</keyword>
<feature type="compositionally biased region" description="Acidic residues" evidence="2">
    <location>
        <begin position="59"/>
        <end position="73"/>
    </location>
</feature>
<evidence type="ECO:0000256" key="1">
    <source>
        <dbReference type="PROSITE-ProRule" id="PRU00023"/>
    </source>
</evidence>
<keyword evidence="4" id="KW-1185">Reference proteome</keyword>
<dbReference type="PROSITE" id="PS50297">
    <property type="entry name" value="ANK_REP_REGION"/>
    <property type="match status" value="1"/>
</dbReference>